<evidence type="ECO:0000313" key="8">
    <source>
        <dbReference type="EMBL" id="CEG11092.1"/>
    </source>
</evidence>
<evidence type="ECO:0000256" key="3">
    <source>
        <dbReference type="ARBA" id="ARBA00022960"/>
    </source>
</evidence>
<organism evidence="8">
    <name type="scientific">groundwater metagenome</name>
    <dbReference type="NCBI Taxonomy" id="717931"/>
    <lineage>
        <taxon>unclassified sequences</taxon>
        <taxon>metagenomes</taxon>
        <taxon>ecological metagenomes</taxon>
    </lineage>
</organism>
<dbReference type="InterPro" id="IPR003447">
    <property type="entry name" value="FEMABX"/>
</dbReference>
<dbReference type="SUPFAM" id="SSF55729">
    <property type="entry name" value="Acyl-CoA N-acyltransferases (Nat)"/>
    <property type="match status" value="2"/>
</dbReference>
<name>A0A098E5V2_9ZZZZ</name>
<gene>
    <name evidence="8" type="ORF">MSIBF_A1130003</name>
</gene>
<keyword evidence="3" id="KW-0133">Cell shape</keyword>
<keyword evidence="6" id="KW-0961">Cell wall biogenesis/degradation</keyword>
<evidence type="ECO:0000256" key="2">
    <source>
        <dbReference type="ARBA" id="ARBA00022679"/>
    </source>
</evidence>
<protein>
    <recommendedName>
        <fullName evidence="7">BioF2-like acetyltransferase domain-containing protein</fullName>
    </recommendedName>
</protein>
<evidence type="ECO:0000256" key="4">
    <source>
        <dbReference type="ARBA" id="ARBA00022984"/>
    </source>
</evidence>
<keyword evidence="2" id="KW-0808">Transferase</keyword>
<dbReference type="EMBL" id="CCXY01000017">
    <property type="protein sequence ID" value="CEG11092.1"/>
    <property type="molecule type" value="Genomic_DNA"/>
</dbReference>
<reference evidence="8" key="1">
    <citation type="submission" date="2014-09" db="EMBL/GenBank/DDBJ databases">
        <authorList>
            <person name="Probst J Alexander"/>
        </authorList>
    </citation>
    <scope>NUCLEOTIDE SEQUENCE</scope>
</reference>
<dbReference type="InterPro" id="IPR050644">
    <property type="entry name" value="PG_Glycine_Bridge_Synth"/>
</dbReference>
<dbReference type="Pfam" id="PF13480">
    <property type="entry name" value="Acetyltransf_6"/>
    <property type="match status" value="1"/>
</dbReference>
<sequence length="347" mass="40591">MEISLKINENIPREEWESYVKNHPYGIIYHLPAWKEVLEESFNYNPFYIFARDETGKLCGILPLFQVKSLITGNRMVSLPFSYICGPIADSEFVEKEMLKEAEKICCERGCKYMEIRDIKPKNIDLEASNYFSTYVVNLSSNVDSVWKRMDKGSVRWAINKSKRDDVKVVHENNMENLKIFNKLNQKTKRSLGVPAHPHIFLKGILQKMQENMELYLAEIGGKIIAGVFTLNFKDTILYAYGASDEKYLKYYPNNLLIWKAIEDGCKNGYKYFDFGRASQDNIGLIEFKKRWGSEEKKLFYYYYPKKIKTLSTSREGSKYKIATSVWKKMPVQLSESLSNILFKHFD</sequence>
<dbReference type="GO" id="GO:0016755">
    <property type="term" value="F:aminoacyltransferase activity"/>
    <property type="evidence" value="ECO:0007669"/>
    <property type="project" value="InterPro"/>
</dbReference>
<dbReference type="Gene3D" id="3.40.630.30">
    <property type="match status" value="2"/>
</dbReference>
<accession>A0A098E5V2</accession>
<keyword evidence="5" id="KW-0012">Acyltransferase</keyword>
<dbReference type="PANTHER" id="PTHR36174:SF1">
    <property type="entry name" value="LIPID II:GLYCINE GLYCYLTRANSFERASE"/>
    <property type="match status" value="1"/>
</dbReference>
<dbReference type="InterPro" id="IPR016181">
    <property type="entry name" value="Acyl_CoA_acyltransferase"/>
</dbReference>
<evidence type="ECO:0000256" key="1">
    <source>
        <dbReference type="ARBA" id="ARBA00009943"/>
    </source>
</evidence>
<dbReference type="PANTHER" id="PTHR36174">
    <property type="entry name" value="LIPID II:GLYCINE GLYCYLTRANSFERASE"/>
    <property type="match status" value="1"/>
</dbReference>
<dbReference type="InterPro" id="IPR038740">
    <property type="entry name" value="BioF2-like_GNAT_dom"/>
</dbReference>
<comment type="similarity">
    <text evidence="1">Belongs to the FemABX family.</text>
</comment>
<proteinExistence type="inferred from homology"/>
<dbReference type="GO" id="GO:0008360">
    <property type="term" value="P:regulation of cell shape"/>
    <property type="evidence" value="ECO:0007669"/>
    <property type="project" value="UniProtKB-KW"/>
</dbReference>
<evidence type="ECO:0000256" key="5">
    <source>
        <dbReference type="ARBA" id="ARBA00023315"/>
    </source>
</evidence>
<dbReference type="GO" id="GO:0009252">
    <property type="term" value="P:peptidoglycan biosynthetic process"/>
    <property type="evidence" value="ECO:0007669"/>
    <property type="project" value="UniProtKB-KW"/>
</dbReference>
<dbReference type="AlphaFoldDB" id="A0A098E5V2"/>
<feature type="domain" description="BioF2-like acetyltransferase" evidence="7">
    <location>
        <begin position="184"/>
        <end position="280"/>
    </location>
</feature>
<dbReference type="PROSITE" id="PS51191">
    <property type="entry name" value="FEMABX"/>
    <property type="match status" value="1"/>
</dbReference>
<evidence type="ECO:0000256" key="6">
    <source>
        <dbReference type="ARBA" id="ARBA00023316"/>
    </source>
</evidence>
<keyword evidence="4" id="KW-0573">Peptidoglycan synthesis</keyword>
<evidence type="ECO:0000259" key="7">
    <source>
        <dbReference type="Pfam" id="PF13480"/>
    </source>
</evidence>
<dbReference type="GO" id="GO:0071555">
    <property type="term" value="P:cell wall organization"/>
    <property type="evidence" value="ECO:0007669"/>
    <property type="project" value="UniProtKB-KW"/>
</dbReference>